<keyword evidence="1" id="KW-0805">Transcription regulation</keyword>
<accession>A0A4R1R040</accession>
<dbReference type="SUPFAM" id="SSF48498">
    <property type="entry name" value="Tetracyclin repressor-like, C-terminal domain"/>
    <property type="match status" value="1"/>
</dbReference>
<dbReference type="InterPro" id="IPR009057">
    <property type="entry name" value="Homeodomain-like_sf"/>
</dbReference>
<dbReference type="SUPFAM" id="SSF46689">
    <property type="entry name" value="Homeodomain-like"/>
    <property type="match status" value="1"/>
</dbReference>
<dbReference type="PANTHER" id="PTHR30328:SF54">
    <property type="entry name" value="HTH-TYPE TRANSCRIPTIONAL REPRESSOR SCO4008"/>
    <property type="match status" value="1"/>
</dbReference>
<dbReference type="GO" id="GO:0006355">
    <property type="term" value="P:regulation of DNA-templated transcription"/>
    <property type="evidence" value="ECO:0007669"/>
    <property type="project" value="UniProtKB-ARBA"/>
</dbReference>
<dbReference type="GO" id="GO:0003677">
    <property type="term" value="F:DNA binding"/>
    <property type="evidence" value="ECO:0007669"/>
    <property type="project" value="UniProtKB-UniRule"/>
</dbReference>
<dbReference type="OrthoDB" id="9780824at2"/>
<keyword evidence="3" id="KW-0804">Transcription</keyword>
<dbReference type="AlphaFoldDB" id="A0A4R1R040"/>
<comment type="caution">
    <text evidence="6">The sequence shown here is derived from an EMBL/GenBank/DDBJ whole genome shotgun (WGS) entry which is preliminary data.</text>
</comment>
<dbReference type="Gene3D" id="1.10.10.60">
    <property type="entry name" value="Homeodomain-like"/>
    <property type="match status" value="1"/>
</dbReference>
<evidence type="ECO:0000259" key="5">
    <source>
        <dbReference type="PROSITE" id="PS50977"/>
    </source>
</evidence>
<dbReference type="Gene3D" id="1.10.357.10">
    <property type="entry name" value="Tetracycline Repressor, domain 2"/>
    <property type="match status" value="1"/>
</dbReference>
<evidence type="ECO:0000313" key="7">
    <source>
        <dbReference type="Proteomes" id="UP000295008"/>
    </source>
</evidence>
<keyword evidence="2 4" id="KW-0238">DNA-binding</keyword>
<dbReference type="PANTHER" id="PTHR30328">
    <property type="entry name" value="TRANSCRIPTIONAL REPRESSOR"/>
    <property type="match status" value="1"/>
</dbReference>
<dbReference type="InterPro" id="IPR001647">
    <property type="entry name" value="HTH_TetR"/>
</dbReference>
<dbReference type="InterPro" id="IPR023772">
    <property type="entry name" value="DNA-bd_HTH_TetR-type_CS"/>
</dbReference>
<feature type="DNA-binding region" description="H-T-H motif" evidence="4">
    <location>
        <begin position="35"/>
        <end position="54"/>
    </location>
</feature>
<dbReference type="Proteomes" id="UP000295008">
    <property type="component" value="Unassembled WGS sequence"/>
</dbReference>
<organism evidence="6 7">
    <name type="scientific">Hydrogenispora ethanolica</name>
    <dbReference type="NCBI Taxonomy" id="1082276"/>
    <lineage>
        <taxon>Bacteria</taxon>
        <taxon>Bacillati</taxon>
        <taxon>Bacillota</taxon>
        <taxon>Hydrogenispora</taxon>
    </lineage>
</organism>
<evidence type="ECO:0000256" key="3">
    <source>
        <dbReference type="ARBA" id="ARBA00023163"/>
    </source>
</evidence>
<evidence type="ECO:0000256" key="2">
    <source>
        <dbReference type="ARBA" id="ARBA00023125"/>
    </source>
</evidence>
<keyword evidence="7" id="KW-1185">Reference proteome</keyword>
<evidence type="ECO:0000256" key="4">
    <source>
        <dbReference type="PROSITE-ProRule" id="PRU00335"/>
    </source>
</evidence>
<evidence type="ECO:0000256" key="1">
    <source>
        <dbReference type="ARBA" id="ARBA00023015"/>
    </source>
</evidence>
<feature type="domain" description="HTH tetR-type" evidence="5">
    <location>
        <begin position="12"/>
        <end position="72"/>
    </location>
</feature>
<dbReference type="EMBL" id="SLUN01000041">
    <property type="protein sequence ID" value="TCL58621.1"/>
    <property type="molecule type" value="Genomic_DNA"/>
</dbReference>
<dbReference type="InterPro" id="IPR011075">
    <property type="entry name" value="TetR_C"/>
</dbReference>
<proteinExistence type="predicted"/>
<name>A0A4R1R040_HYDET</name>
<sequence length="206" mass="23681">MTVANRREREQQMRREVIMTAAQKLFSQKGFELTTVDEIAGEAELGKGTIYSYFKSKDEIYIAILEKGLDLLRERMNGVIAEGKSATETLYGLYDTFIQYHRERRGLIETLFVQVDEQIFLHLGDLVRGLKNKSSEWVEMVSRVLREGIAAGEFVDFDVDKMAKTIIGLILGIIIQYEMGRIGDDLDHYRESIFQLAMYGIHQQKG</sequence>
<dbReference type="PROSITE" id="PS01081">
    <property type="entry name" value="HTH_TETR_1"/>
    <property type="match status" value="1"/>
</dbReference>
<dbReference type="RefSeq" id="WP_132016739.1">
    <property type="nucleotide sequence ID" value="NZ_SLUN01000041.1"/>
</dbReference>
<dbReference type="Pfam" id="PF16925">
    <property type="entry name" value="TetR_C_13"/>
    <property type="match status" value="1"/>
</dbReference>
<protein>
    <submittedName>
        <fullName evidence="6">TetR family transcriptional regulator</fullName>
    </submittedName>
</protein>
<dbReference type="PRINTS" id="PR00455">
    <property type="entry name" value="HTHTETR"/>
</dbReference>
<gene>
    <name evidence="6" type="ORF">EDC14_104114</name>
</gene>
<dbReference type="InterPro" id="IPR050109">
    <property type="entry name" value="HTH-type_TetR-like_transc_reg"/>
</dbReference>
<dbReference type="Pfam" id="PF00440">
    <property type="entry name" value="TetR_N"/>
    <property type="match status" value="1"/>
</dbReference>
<evidence type="ECO:0000313" key="6">
    <source>
        <dbReference type="EMBL" id="TCL58621.1"/>
    </source>
</evidence>
<reference evidence="6 7" key="1">
    <citation type="submission" date="2019-03" db="EMBL/GenBank/DDBJ databases">
        <title>Genomic Encyclopedia of Type Strains, Phase IV (KMG-IV): sequencing the most valuable type-strain genomes for metagenomic binning, comparative biology and taxonomic classification.</title>
        <authorList>
            <person name="Goeker M."/>
        </authorList>
    </citation>
    <scope>NUCLEOTIDE SEQUENCE [LARGE SCALE GENOMIC DNA]</scope>
    <source>
        <strain evidence="6 7">LX-B</strain>
    </source>
</reference>
<dbReference type="InterPro" id="IPR036271">
    <property type="entry name" value="Tet_transcr_reg_TetR-rel_C_sf"/>
</dbReference>
<dbReference type="PROSITE" id="PS50977">
    <property type="entry name" value="HTH_TETR_2"/>
    <property type="match status" value="1"/>
</dbReference>